<proteinExistence type="predicted"/>
<protein>
    <recommendedName>
        <fullName evidence="4">Ig-like domain-containing protein</fullName>
    </recommendedName>
</protein>
<dbReference type="Gene3D" id="2.60.40.10">
    <property type="entry name" value="Immunoglobulins"/>
    <property type="match status" value="1"/>
</dbReference>
<dbReference type="PANTHER" id="PTHR23268">
    <property type="entry name" value="T-CELL RECEPTOR BETA CHAIN"/>
    <property type="match status" value="1"/>
</dbReference>
<evidence type="ECO:0000256" key="3">
    <source>
        <dbReference type="SAM" id="SignalP"/>
    </source>
</evidence>
<evidence type="ECO:0000313" key="5">
    <source>
        <dbReference type="EMBL" id="GCC16970.1"/>
    </source>
</evidence>
<dbReference type="GO" id="GO:0002376">
    <property type="term" value="P:immune system process"/>
    <property type="evidence" value="ECO:0007669"/>
    <property type="project" value="UniProtKB-KW"/>
</dbReference>
<feature type="signal peptide" evidence="3">
    <location>
        <begin position="1"/>
        <end position="20"/>
    </location>
</feature>
<keyword evidence="6" id="KW-1185">Reference proteome</keyword>
<feature type="chain" id="PRO_5019579020" description="Ig-like domain-containing protein" evidence="3">
    <location>
        <begin position="21"/>
        <end position="167"/>
    </location>
</feature>
<sequence length="167" mass="18797">MFGFISVHLLLLLLPGSCTGSLLSQWPQHLSIQKGKTAEMHCYQNGMSNTNMYWYRQLRGAGLQLIATSIGTSDPTFEKDFKTRFKGTRSDLESCSLKILKLEVSDTAVYYCAASDHSDTNTCRAVSKTSRVLRLLEDRLETGFDNIYQHTRSSLMFAPFPKNLLNG</sequence>
<dbReference type="Proteomes" id="UP000287033">
    <property type="component" value="Unassembled WGS sequence"/>
</dbReference>
<feature type="domain" description="Ig-like" evidence="4">
    <location>
        <begin position="15"/>
        <end position="127"/>
    </location>
</feature>
<keyword evidence="2" id="KW-0391">Immunity</keyword>
<keyword evidence="1 3" id="KW-0732">Signal</keyword>
<dbReference type="InterPro" id="IPR050413">
    <property type="entry name" value="TCR_beta_variable"/>
</dbReference>
<dbReference type="PANTHER" id="PTHR23268:SF117">
    <property type="entry name" value="T CELL RECEPTOR BETA VARIABLE 29-1"/>
    <property type="match status" value="1"/>
</dbReference>
<reference evidence="5 6" key="1">
    <citation type="journal article" date="2018" name="Nat. Ecol. Evol.">
        <title>Shark genomes provide insights into elasmobranch evolution and the origin of vertebrates.</title>
        <authorList>
            <person name="Hara Y"/>
            <person name="Yamaguchi K"/>
            <person name="Onimaru K"/>
            <person name="Kadota M"/>
            <person name="Koyanagi M"/>
            <person name="Keeley SD"/>
            <person name="Tatsumi K"/>
            <person name="Tanaka K"/>
            <person name="Motone F"/>
            <person name="Kageyama Y"/>
            <person name="Nozu R"/>
            <person name="Adachi N"/>
            <person name="Nishimura O"/>
            <person name="Nakagawa R"/>
            <person name="Tanegashima C"/>
            <person name="Kiyatake I"/>
            <person name="Matsumoto R"/>
            <person name="Murakumo K"/>
            <person name="Nishida K"/>
            <person name="Terakita A"/>
            <person name="Kuratani S"/>
            <person name="Sato K"/>
            <person name="Hyodo S Kuraku.S."/>
        </authorList>
    </citation>
    <scope>NUCLEOTIDE SEQUENCE [LARGE SCALE GENOMIC DNA]</scope>
</reference>
<accession>A0A401RFR0</accession>
<organism evidence="5 6">
    <name type="scientific">Chiloscyllium punctatum</name>
    <name type="common">Brownbanded bambooshark</name>
    <name type="synonym">Hemiscyllium punctatum</name>
    <dbReference type="NCBI Taxonomy" id="137246"/>
    <lineage>
        <taxon>Eukaryota</taxon>
        <taxon>Metazoa</taxon>
        <taxon>Chordata</taxon>
        <taxon>Craniata</taxon>
        <taxon>Vertebrata</taxon>
        <taxon>Chondrichthyes</taxon>
        <taxon>Elasmobranchii</taxon>
        <taxon>Galeomorphii</taxon>
        <taxon>Galeoidea</taxon>
        <taxon>Orectolobiformes</taxon>
        <taxon>Hemiscylliidae</taxon>
        <taxon>Chiloscyllium</taxon>
    </lineage>
</organism>
<dbReference type="InterPro" id="IPR036179">
    <property type="entry name" value="Ig-like_dom_sf"/>
</dbReference>
<evidence type="ECO:0000256" key="2">
    <source>
        <dbReference type="ARBA" id="ARBA00022859"/>
    </source>
</evidence>
<gene>
    <name evidence="5" type="ORF">chiPu_0017408</name>
</gene>
<dbReference type="OrthoDB" id="9049585at2759"/>
<comment type="caution">
    <text evidence="5">The sequence shown here is derived from an EMBL/GenBank/DDBJ whole genome shotgun (WGS) entry which is preliminary data.</text>
</comment>
<dbReference type="STRING" id="137246.A0A401RFR0"/>
<dbReference type="Pfam" id="PF07686">
    <property type="entry name" value="V-set"/>
    <property type="match status" value="1"/>
</dbReference>
<dbReference type="InterPro" id="IPR007110">
    <property type="entry name" value="Ig-like_dom"/>
</dbReference>
<evidence type="ECO:0000259" key="4">
    <source>
        <dbReference type="PROSITE" id="PS50835"/>
    </source>
</evidence>
<name>A0A401RFR0_CHIPU</name>
<dbReference type="AlphaFoldDB" id="A0A401RFR0"/>
<dbReference type="SUPFAM" id="SSF48726">
    <property type="entry name" value="Immunoglobulin"/>
    <property type="match status" value="1"/>
</dbReference>
<dbReference type="GO" id="GO:0005886">
    <property type="term" value="C:plasma membrane"/>
    <property type="evidence" value="ECO:0007669"/>
    <property type="project" value="TreeGrafter"/>
</dbReference>
<dbReference type="SMART" id="SM00406">
    <property type="entry name" value="IGv"/>
    <property type="match status" value="1"/>
</dbReference>
<dbReference type="InterPro" id="IPR013783">
    <property type="entry name" value="Ig-like_fold"/>
</dbReference>
<dbReference type="InterPro" id="IPR003599">
    <property type="entry name" value="Ig_sub"/>
</dbReference>
<dbReference type="SMART" id="SM00409">
    <property type="entry name" value="IG"/>
    <property type="match status" value="1"/>
</dbReference>
<dbReference type="GO" id="GO:0007166">
    <property type="term" value="P:cell surface receptor signaling pathway"/>
    <property type="evidence" value="ECO:0007669"/>
    <property type="project" value="TreeGrafter"/>
</dbReference>
<dbReference type="EMBL" id="BEZZ01001279">
    <property type="protein sequence ID" value="GCC16970.1"/>
    <property type="molecule type" value="Genomic_DNA"/>
</dbReference>
<dbReference type="OMA" id="QLFLCLW"/>
<dbReference type="InterPro" id="IPR013106">
    <property type="entry name" value="Ig_V-set"/>
</dbReference>
<evidence type="ECO:0000256" key="1">
    <source>
        <dbReference type="ARBA" id="ARBA00022729"/>
    </source>
</evidence>
<evidence type="ECO:0000313" key="6">
    <source>
        <dbReference type="Proteomes" id="UP000287033"/>
    </source>
</evidence>
<dbReference type="PROSITE" id="PS50835">
    <property type="entry name" value="IG_LIKE"/>
    <property type="match status" value="1"/>
</dbReference>